<evidence type="ECO:0000313" key="4">
    <source>
        <dbReference type="Proteomes" id="UP000093199"/>
    </source>
</evidence>
<dbReference type="InterPro" id="IPR025736">
    <property type="entry name" value="PucR_C-HTH_dom"/>
</dbReference>
<comment type="caution">
    <text evidence="3">The sequence shown here is derived from an EMBL/GenBank/DDBJ whole genome shotgun (WGS) entry which is preliminary data.</text>
</comment>
<dbReference type="Gene3D" id="1.10.10.2840">
    <property type="entry name" value="PucR C-terminal helix-turn-helix domain"/>
    <property type="match status" value="1"/>
</dbReference>
<evidence type="ECO:0000313" key="3">
    <source>
        <dbReference type="EMBL" id="OCS84666.1"/>
    </source>
</evidence>
<feature type="domain" description="4-vinyl reductase 4VR" evidence="2">
    <location>
        <begin position="119"/>
        <end position="181"/>
    </location>
</feature>
<dbReference type="Pfam" id="PF06505">
    <property type="entry name" value="XylR_N"/>
    <property type="match status" value="1"/>
</dbReference>
<evidence type="ECO:0000259" key="2">
    <source>
        <dbReference type="SMART" id="SM00989"/>
    </source>
</evidence>
<dbReference type="Pfam" id="PF13556">
    <property type="entry name" value="HTH_30"/>
    <property type="match status" value="1"/>
</dbReference>
<comment type="similarity">
    <text evidence="1">Belongs to the CdaR family.</text>
</comment>
<reference evidence="3 4" key="1">
    <citation type="submission" date="2016-07" db="EMBL/GenBank/DDBJ databases">
        <title>Caryophanon tenue genome sequencing.</title>
        <authorList>
            <person name="Verma A."/>
            <person name="Pal Y."/>
            <person name="Krishnamurthi S."/>
        </authorList>
    </citation>
    <scope>NUCLEOTIDE SEQUENCE [LARGE SCALE GENOMIC DNA]</scope>
    <source>
        <strain evidence="3 4">DSM 14152</strain>
    </source>
</reference>
<evidence type="ECO:0000256" key="1">
    <source>
        <dbReference type="ARBA" id="ARBA00006754"/>
    </source>
</evidence>
<organism evidence="3 4">
    <name type="scientific">Caryophanon tenue</name>
    <dbReference type="NCBI Taxonomy" id="33978"/>
    <lineage>
        <taxon>Bacteria</taxon>
        <taxon>Bacillati</taxon>
        <taxon>Bacillota</taxon>
        <taxon>Bacilli</taxon>
        <taxon>Bacillales</taxon>
        <taxon>Caryophanaceae</taxon>
        <taxon>Caryophanon</taxon>
    </lineage>
</organism>
<dbReference type="SMART" id="SM00989">
    <property type="entry name" value="V4R"/>
    <property type="match status" value="1"/>
</dbReference>
<dbReference type="Proteomes" id="UP000093199">
    <property type="component" value="Unassembled WGS sequence"/>
</dbReference>
<dbReference type="EMBL" id="MASJ01000023">
    <property type="protein sequence ID" value="OCS84666.1"/>
    <property type="molecule type" value="Genomic_DNA"/>
</dbReference>
<dbReference type="InterPro" id="IPR010523">
    <property type="entry name" value="XylR_N"/>
</dbReference>
<sequence length="609" mass="69875">MEHHVNLMKTKDIFNLSKDAALHHFYERVISVPISVRTALKKELRATIGDDRTKGVFIRYGWHCGMSDAEKSKALGSKTELDLIKMGPKFHILHGYLDDVDITNLEMDEHGHTKRIDLIWTNSFEAAEYLREHDINDTPVCHHLCGYASGYLSSVLNTQVIVKETACVGMGHTHCEAVCMPLAQWGDELENEHRYYQQTSMLEELDEVTAKLKKEKDYLTQANDVLKQFTNALLSNQGIQKIVDLLYETTGVTACIENEQHEPIVFAGTMPANYACPTRVEEPTLLTCADVHVLKAPIFFEHAIKGYCSFIYDEPNTSTNLHYLLLDKASLTASIVLLNEQVKIHTEQNVRRNFLNDVLATRLTADEIHKIAYYLKFKPDANYSMLVMKHEMGAQDDTFELTEAVVQHIHQFFQTRHVNAIISPQDQQLTILLDDDSVQQLNLKRHTFFEYLLKHCARRFKTHTFAIGVSSVLPTIQSANTLYEEAQAAIRMYQANKSIYYFEDLELESLLFQMERTDVVDRFIDKQVGLLLAEDKDFDLTNTLYRYIEQGMNLNHTAKVLTMSISGLRYRLAKISELLHVSLDDTERLFSIFMALKILKAQGHIKLSR</sequence>
<dbReference type="InterPro" id="IPR024096">
    <property type="entry name" value="NO_sig/Golgi_transp_ligand-bd"/>
</dbReference>
<dbReference type="InterPro" id="IPR041522">
    <property type="entry name" value="CdaR_GGDEF"/>
</dbReference>
<dbReference type="SUPFAM" id="SSF111126">
    <property type="entry name" value="Ligand-binding domain in the NO signalling and Golgi transport"/>
    <property type="match status" value="1"/>
</dbReference>
<dbReference type="InterPro" id="IPR004096">
    <property type="entry name" value="V4R"/>
</dbReference>
<proteinExistence type="inferred from homology"/>
<dbReference type="PANTHER" id="PTHR33744">
    <property type="entry name" value="CARBOHYDRATE DIACID REGULATOR"/>
    <property type="match status" value="1"/>
</dbReference>
<protein>
    <submittedName>
        <fullName evidence="3">Transcriptional regulator</fullName>
    </submittedName>
</protein>
<dbReference type="PANTHER" id="PTHR33744:SF15">
    <property type="entry name" value="CARBOHYDRATE DIACID REGULATOR"/>
    <property type="match status" value="1"/>
</dbReference>
<dbReference type="Pfam" id="PF17853">
    <property type="entry name" value="GGDEF_2"/>
    <property type="match status" value="1"/>
</dbReference>
<gene>
    <name evidence="3" type="ORF">A6M13_03575</name>
</gene>
<accession>A0A1C0YBU9</accession>
<dbReference type="AlphaFoldDB" id="A0A1C0YBU9"/>
<name>A0A1C0YBU9_9BACL</name>
<dbReference type="Gene3D" id="3.30.1380.20">
    <property type="entry name" value="Trafficking protein particle complex subunit 3"/>
    <property type="match status" value="1"/>
</dbReference>
<dbReference type="InterPro" id="IPR051448">
    <property type="entry name" value="CdaR-like_regulators"/>
</dbReference>
<keyword evidence="4" id="KW-1185">Reference proteome</keyword>
<dbReference type="InterPro" id="IPR042070">
    <property type="entry name" value="PucR_C-HTH_sf"/>
</dbReference>
<dbReference type="RefSeq" id="WP_066545895.1">
    <property type="nucleotide sequence ID" value="NZ_MASJ01000023.1"/>
</dbReference>
<dbReference type="STRING" id="33978.A6M13_03575"/>
<dbReference type="Pfam" id="PF02830">
    <property type="entry name" value="V4R"/>
    <property type="match status" value="1"/>
</dbReference>